<name>A0A0K0G4U1_STRVS</name>
<sequence length="334" mass="38635">MVPLIVTNRLTRNFAKKLKLRSEYMSEENKITFLWQHVPALWLEELLDELVENHDSLSAVAIFDYLDKKISDTMKLEPHSERNFKKDIDRKKDDTNIIKNKIKTMESNNEIKNVFSKTFHKSDTASDTIAKKEPIITYAKQYLCADNKDLIYTGLLIIIPLSVFKTLPSHIQDKLVVDDEPLVTVGYHGSRFKQPARIHVDPAASLPLTCYSFLMEVQLNPLTITKNIAHDNLEIDKFGCSYGFNFNQIKDFLSKPESRILVNKSFELGNIIECDFEIKKPFDPKITRNIPLPYLIKDSVKNMLDQEFSLGWLRKLDDLETVFNTNPMIVAPKH</sequence>
<dbReference type="WBParaSite" id="SVE_1975200.2">
    <property type="protein sequence ID" value="SVE_1975200.2"/>
    <property type="gene ID" value="SVE_1975200"/>
</dbReference>
<accession>A0A0K0G4U1</accession>
<organism evidence="1 2">
    <name type="scientific">Strongyloides venezuelensis</name>
    <name type="common">Threadworm</name>
    <dbReference type="NCBI Taxonomy" id="75913"/>
    <lineage>
        <taxon>Eukaryota</taxon>
        <taxon>Metazoa</taxon>
        <taxon>Ecdysozoa</taxon>
        <taxon>Nematoda</taxon>
        <taxon>Chromadorea</taxon>
        <taxon>Rhabditida</taxon>
        <taxon>Tylenchina</taxon>
        <taxon>Panagrolaimomorpha</taxon>
        <taxon>Strongyloidoidea</taxon>
        <taxon>Strongyloididae</taxon>
        <taxon>Strongyloides</taxon>
    </lineage>
</organism>
<dbReference type="Proteomes" id="UP000035680">
    <property type="component" value="Unassembled WGS sequence"/>
</dbReference>
<evidence type="ECO:0000313" key="2">
    <source>
        <dbReference type="WBParaSite" id="SVE_1975200.2"/>
    </source>
</evidence>
<protein>
    <submittedName>
        <fullName evidence="2">MATH domain-containing protein</fullName>
    </submittedName>
</protein>
<evidence type="ECO:0000313" key="1">
    <source>
        <dbReference type="Proteomes" id="UP000035680"/>
    </source>
</evidence>
<reference evidence="1" key="1">
    <citation type="submission" date="2014-07" db="EMBL/GenBank/DDBJ databases">
        <authorList>
            <person name="Martin A.A"/>
            <person name="De Silva N."/>
        </authorList>
    </citation>
    <scope>NUCLEOTIDE SEQUENCE</scope>
</reference>
<keyword evidence="1" id="KW-1185">Reference proteome</keyword>
<dbReference type="AlphaFoldDB" id="A0A0K0G4U1"/>
<reference evidence="2" key="2">
    <citation type="submission" date="2015-08" db="UniProtKB">
        <authorList>
            <consortium name="WormBaseParasite"/>
        </authorList>
    </citation>
    <scope>IDENTIFICATION</scope>
</reference>
<dbReference type="STRING" id="75913.A0A0K0G4U1"/>
<proteinExistence type="predicted"/>